<reference evidence="1" key="1">
    <citation type="journal article" date="2020" name="Nature">
        <title>Giant virus diversity and host interactions through global metagenomics.</title>
        <authorList>
            <person name="Schulz F."/>
            <person name="Roux S."/>
            <person name="Paez-Espino D."/>
            <person name="Jungbluth S."/>
            <person name="Walsh D.A."/>
            <person name="Denef V.J."/>
            <person name="McMahon K.D."/>
            <person name="Konstantinidis K.T."/>
            <person name="Eloe-Fadrosh E.A."/>
            <person name="Kyrpides N.C."/>
            <person name="Woyke T."/>
        </authorList>
    </citation>
    <scope>NUCLEOTIDE SEQUENCE</scope>
    <source>
        <strain evidence="1">GVMAG-M-3300009185-36</strain>
    </source>
</reference>
<dbReference type="AlphaFoldDB" id="A0A6C0B1D5"/>
<organism evidence="1">
    <name type="scientific">viral metagenome</name>
    <dbReference type="NCBI Taxonomy" id="1070528"/>
    <lineage>
        <taxon>unclassified sequences</taxon>
        <taxon>metagenomes</taxon>
        <taxon>organismal metagenomes</taxon>
    </lineage>
</organism>
<evidence type="ECO:0000313" key="1">
    <source>
        <dbReference type="EMBL" id="QHS85896.1"/>
    </source>
</evidence>
<protein>
    <submittedName>
        <fullName evidence="1">Uncharacterized protein</fullName>
    </submittedName>
</protein>
<sequence>MITTLLKTLRDDPSLLRRNHSSMVRFLHRQGDLSLADGFGNAPTAQEASFAIEAEKLGFKFIKNTETPEDGLFYKYQLNGSQSKIDFVLFEGAKSVRFDLKSGKGETFYWNDGWFEEGVVYVITYKSKKAEKIYVGLGHESYEECDNLAWNAIRETIKNMNKELKNTKFLKIYNRLANQYSCKQFTSEFSEERFNSLLRTLE</sequence>
<dbReference type="EMBL" id="MN739048">
    <property type="protein sequence ID" value="QHS85896.1"/>
    <property type="molecule type" value="Genomic_DNA"/>
</dbReference>
<name>A0A6C0B1D5_9ZZZZ</name>
<accession>A0A6C0B1D5</accession>
<proteinExistence type="predicted"/>